<evidence type="ECO:0000313" key="3">
    <source>
        <dbReference type="Proteomes" id="UP000719766"/>
    </source>
</evidence>
<dbReference type="Proteomes" id="UP000719766">
    <property type="component" value="Unassembled WGS sequence"/>
</dbReference>
<dbReference type="OrthoDB" id="2637264at2759"/>
<sequence>MPYQQPVAVHCQSFPKPGELYVYLSSAVSRRGLDPFPIHHQSFEEILPSLTQCLQKQALSHHKRHGNSAPLSVRSTEQSMLQSRPASMNPDSSQHPSPQFCGPNNTPIQSQTLASPGFHVCNLSLTMTSCSLSPRVITDNLASGAQESPKSRLPVVPIEHQLIPDAGLSTSTDNSTFNHPQSTASQYSACRIEHKICGLDQVMHWYDSRSCEPLLAPPPCESLECGDLYIHQSLSTPTTHQMWIWSAQQAWEDAQENQVHPLLPMHRLWFSATGEPRWVTQKTISMYKGHLKVSGKLKLNQSGQSLKLFVPVLVSKTLRAINV</sequence>
<accession>A0A9P7AEK8</accession>
<organism evidence="2 3">
    <name type="scientific">Suillus plorans</name>
    <dbReference type="NCBI Taxonomy" id="116603"/>
    <lineage>
        <taxon>Eukaryota</taxon>
        <taxon>Fungi</taxon>
        <taxon>Dikarya</taxon>
        <taxon>Basidiomycota</taxon>
        <taxon>Agaricomycotina</taxon>
        <taxon>Agaricomycetes</taxon>
        <taxon>Agaricomycetidae</taxon>
        <taxon>Boletales</taxon>
        <taxon>Suillineae</taxon>
        <taxon>Suillaceae</taxon>
        <taxon>Suillus</taxon>
    </lineage>
</organism>
<name>A0A9P7AEK8_9AGAM</name>
<feature type="compositionally biased region" description="Polar residues" evidence="1">
    <location>
        <begin position="69"/>
        <end position="104"/>
    </location>
</feature>
<dbReference type="EMBL" id="JABBWE010000088">
    <property type="protein sequence ID" value="KAG1786746.1"/>
    <property type="molecule type" value="Genomic_DNA"/>
</dbReference>
<proteinExistence type="predicted"/>
<comment type="caution">
    <text evidence="2">The sequence shown here is derived from an EMBL/GenBank/DDBJ whole genome shotgun (WGS) entry which is preliminary data.</text>
</comment>
<keyword evidence="3" id="KW-1185">Reference proteome</keyword>
<protein>
    <submittedName>
        <fullName evidence="2">Uncharacterized protein</fullName>
    </submittedName>
</protein>
<evidence type="ECO:0000256" key="1">
    <source>
        <dbReference type="SAM" id="MobiDB-lite"/>
    </source>
</evidence>
<evidence type="ECO:0000313" key="2">
    <source>
        <dbReference type="EMBL" id="KAG1786746.1"/>
    </source>
</evidence>
<dbReference type="AlphaFoldDB" id="A0A9P7AEK8"/>
<gene>
    <name evidence="2" type="ORF">HD556DRAFT_1449405</name>
</gene>
<reference evidence="2" key="1">
    <citation type="journal article" date="2020" name="New Phytol.">
        <title>Comparative genomics reveals dynamic genome evolution in host specialist ectomycorrhizal fungi.</title>
        <authorList>
            <person name="Lofgren L.A."/>
            <person name="Nguyen N.H."/>
            <person name="Vilgalys R."/>
            <person name="Ruytinx J."/>
            <person name="Liao H.L."/>
            <person name="Branco S."/>
            <person name="Kuo A."/>
            <person name="LaButti K."/>
            <person name="Lipzen A."/>
            <person name="Andreopoulos W."/>
            <person name="Pangilinan J."/>
            <person name="Riley R."/>
            <person name="Hundley H."/>
            <person name="Na H."/>
            <person name="Barry K."/>
            <person name="Grigoriev I.V."/>
            <person name="Stajich J.E."/>
            <person name="Kennedy P.G."/>
        </authorList>
    </citation>
    <scope>NUCLEOTIDE SEQUENCE</scope>
    <source>
        <strain evidence="2">S12</strain>
    </source>
</reference>
<dbReference type="GeneID" id="64601356"/>
<feature type="region of interest" description="Disordered" evidence="1">
    <location>
        <begin position="57"/>
        <end position="104"/>
    </location>
</feature>
<dbReference type="RefSeq" id="XP_041154155.1">
    <property type="nucleotide sequence ID" value="XM_041307592.1"/>
</dbReference>